<dbReference type="CDD" id="cd06532">
    <property type="entry name" value="Glyco_transf_25"/>
    <property type="match status" value="1"/>
</dbReference>
<feature type="signal peptide" evidence="2">
    <location>
        <begin position="1"/>
        <end position="25"/>
    </location>
</feature>
<dbReference type="InParanoid" id="A0A316V1N5"/>
<evidence type="ECO:0000259" key="3">
    <source>
        <dbReference type="Pfam" id="PF01755"/>
    </source>
</evidence>
<feature type="region of interest" description="Disordered" evidence="1">
    <location>
        <begin position="321"/>
        <end position="348"/>
    </location>
</feature>
<feature type="domain" description="Glycosyl transferase family 25" evidence="3">
    <location>
        <begin position="57"/>
        <end position="287"/>
    </location>
</feature>
<dbReference type="EMBL" id="KZ819609">
    <property type="protein sequence ID" value="PWN31382.1"/>
    <property type="molecule type" value="Genomic_DNA"/>
</dbReference>
<keyword evidence="2" id="KW-0732">Signal</keyword>
<name>A0A316V1N5_9BASI</name>
<evidence type="ECO:0000256" key="2">
    <source>
        <dbReference type="SAM" id="SignalP"/>
    </source>
</evidence>
<dbReference type="STRING" id="1280837.A0A316V1N5"/>
<feature type="chain" id="PRO_5016427175" description="Glycosyl transferase family 25 domain-containing protein" evidence="2">
    <location>
        <begin position="26"/>
        <end position="364"/>
    </location>
</feature>
<dbReference type="InterPro" id="IPR002654">
    <property type="entry name" value="Glyco_trans_25"/>
</dbReference>
<dbReference type="AlphaFoldDB" id="A0A316V1N5"/>
<feature type="compositionally biased region" description="Polar residues" evidence="1">
    <location>
        <begin position="321"/>
        <end position="337"/>
    </location>
</feature>
<protein>
    <recommendedName>
        <fullName evidence="3">Glycosyl transferase family 25 domain-containing protein</fullName>
    </recommendedName>
</protein>
<proteinExistence type="predicted"/>
<evidence type="ECO:0000256" key="1">
    <source>
        <dbReference type="SAM" id="MobiDB-lite"/>
    </source>
</evidence>
<dbReference type="OrthoDB" id="47375at2759"/>
<evidence type="ECO:0000313" key="4">
    <source>
        <dbReference type="EMBL" id="PWN31382.1"/>
    </source>
</evidence>
<evidence type="ECO:0000313" key="5">
    <source>
        <dbReference type="Proteomes" id="UP000245771"/>
    </source>
</evidence>
<dbReference type="RefSeq" id="XP_025351684.1">
    <property type="nucleotide sequence ID" value="XM_025500594.1"/>
</dbReference>
<dbReference type="GeneID" id="37022375"/>
<gene>
    <name evidence="4" type="ORF">FA14DRAFT_175572</name>
</gene>
<accession>A0A316V1N5</accession>
<dbReference type="Pfam" id="PF01755">
    <property type="entry name" value="Glyco_transf_25"/>
    <property type="match status" value="1"/>
</dbReference>
<dbReference type="Proteomes" id="UP000245771">
    <property type="component" value="Unassembled WGS sequence"/>
</dbReference>
<organism evidence="4 5">
    <name type="scientific">Meira miltonrushii</name>
    <dbReference type="NCBI Taxonomy" id="1280837"/>
    <lineage>
        <taxon>Eukaryota</taxon>
        <taxon>Fungi</taxon>
        <taxon>Dikarya</taxon>
        <taxon>Basidiomycota</taxon>
        <taxon>Ustilaginomycotina</taxon>
        <taxon>Exobasidiomycetes</taxon>
        <taxon>Exobasidiales</taxon>
        <taxon>Brachybasidiaceae</taxon>
        <taxon>Meira</taxon>
    </lineage>
</organism>
<reference evidence="4 5" key="1">
    <citation type="journal article" date="2018" name="Mol. Biol. Evol.">
        <title>Broad Genomic Sampling Reveals a Smut Pathogenic Ancestry of the Fungal Clade Ustilaginomycotina.</title>
        <authorList>
            <person name="Kijpornyongpan T."/>
            <person name="Mondo S.J."/>
            <person name="Barry K."/>
            <person name="Sandor L."/>
            <person name="Lee J."/>
            <person name="Lipzen A."/>
            <person name="Pangilinan J."/>
            <person name="LaButti K."/>
            <person name="Hainaut M."/>
            <person name="Henrissat B."/>
            <person name="Grigoriev I.V."/>
            <person name="Spatafora J.W."/>
            <person name="Aime M.C."/>
        </authorList>
    </citation>
    <scope>NUCLEOTIDE SEQUENCE [LARGE SCALE GENOMIC DNA]</scope>
    <source>
        <strain evidence="4 5">MCA 3882</strain>
    </source>
</reference>
<keyword evidence="5" id="KW-1185">Reference proteome</keyword>
<sequence length="364" mass="41729">MTLYLECLTFLIFFYYFFNLPQVQHVNPTLPIRFEDLPIAASNVYRPETNATFDFGKVYLINLDERHDRRDQLAIMTSLSGLQFERVPGFRLTSREQTFNGFPRYSPDDMPLSKLACYRAHANVWRAFLEDENQPATALILEDDVDWDVNIKNIMSNFKAPLYALQRAIANQSIDDYYPSWTSSQWDILRLGTCREPPHVKEFKRVDVNLQNVPYLLMNDEGVPEREWIAVDHTMVFDTYGIPISSILEEEVESRRRIIQLSNYPVCLHAYAITRIGAAKLLYLTSQGLIDGANDLTIAEATQDGKLDSFSFTPPPFSQWKSQNNIGNSDNGGTNTDPLPDEDGPSSFSWNIRDSIRVEISSIL</sequence>